<keyword evidence="2 6" id="KW-0031">Aminopeptidase</keyword>
<feature type="binding site" evidence="6">
    <location>
        <position position="215"/>
    </location>
    <ligand>
        <name>a divalent metal cation</name>
        <dbReference type="ChEBI" id="CHEBI:60240"/>
        <label>2</label>
        <note>catalytic</note>
    </ligand>
</feature>
<evidence type="ECO:0000256" key="4">
    <source>
        <dbReference type="ARBA" id="ARBA00022723"/>
    </source>
</evidence>
<feature type="binding site" evidence="6">
    <location>
        <position position="106"/>
    </location>
    <ligand>
        <name>a divalent metal cation</name>
        <dbReference type="ChEBI" id="CHEBI:60240"/>
        <label>1</label>
    </ligand>
</feature>
<dbReference type="PANTHER" id="PTHR43330:SF27">
    <property type="entry name" value="METHIONINE AMINOPEPTIDASE"/>
    <property type="match status" value="1"/>
</dbReference>
<comment type="similarity">
    <text evidence="6">Belongs to the peptidase M24A family. Methionine aminopeptidase type 1 subfamily.</text>
</comment>
<protein>
    <recommendedName>
        <fullName evidence="6 7">Methionine aminopeptidase</fullName>
        <shortName evidence="6">MAP</shortName>
        <shortName evidence="6">MetAP</shortName>
        <ecNumber evidence="6 7">3.4.11.18</ecNumber>
    </recommendedName>
    <alternativeName>
        <fullName evidence="6">Peptidase M</fullName>
    </alternativeName>
</protein>
<comment type="caution">
    <text evidence="9">The sequence shown here is derived from an EMBL/GenBank/DDBJ whole genome shotgun (WGS) entry which is preliminary data.</text>
</comment>
<dbReference type="EMBL" id="SOAW01000001">
    <property type="protein sequence ID" value="TDT34288.1"/>
    <property type="molecule type" value="Genomic_DNA"/>
</dbReference>
<evidence type="ECO:0000259" key="8">
    <source>
        <dbReference type="Pfam" id="PF00557"/>
    </source>
</evidence>
<dbReference type="GO" id="GO:0046872">
    <property type="term" value="F:metal ion binding"/>
    <property type="evidence" value="ECO:0007669"/>
    <property type="project" value="UniProtKB-UniRule"/>
</dbReference>
<dbReference type="GO" id="GO:0005829">
    <property type="term" value="C:cytosol"/>
    <property type="evidence" value="ECO:0007669"/>
    <property type="project" value="TreeGrafter"/>
</dbReference>
<evidence type="ECO:0000256" key="3">
    <source>
        <dbReference type="ARBA" id="ARBA00022670"/>
    </source>
</evidence>
<feature type="binding site" evidence="6">
    <location>
        <position position="89"/>
    </location>
    <ligand>
        <name>substrate</name>
    </ligand>
</feature>
<feature type="binding site" evidence="6">
    <location>
        <position position="246"/>
    </location>
    <ligand>
        <name>a divalent metal cation</name>
        <dbReference type="ChEBI" id="CHEBI:60240"/>
        <label>1</label>
    </ligand>
</feature>
<reference evidence="9 10" key="1">
    <citation type="submission" date="2019-03" db="EMBL/GenBank/DDBJ databases">
        <title>Genomic Encyclopedia of Archaeal and Bacterial Type Strains, Phase II (KMG-II): from individual species to whole genera.</title>
        <authorList>
            <person name="Goeker M."/>
        </authorList>
    </citation>
    <scope>NUCLEOTIDE SEQUENCE [LARGE SCALE GENOMIC DNA]</scope>
    <source>
        <strain evidence="9 10">DSM 24323</strain>
    </source>
</reference>
<comment type="function">
    <text evidence="1 6">Removes the N-terminal methionine from nascent proteins. The N-terminal methionine is often cleaved when the second residue in the primary sequence is small and uncharged (Met-Ala-, Cys, Gly, Pro, Ser, Thr, or Val). Requires deformylation of the N(alpha)-formylated initiator methionine before it can be hydrolyzed.</text>
</comment>
<keyword evidence="5 6" id="KW-0378">Hydrolase</keyword>
<dbReference type="GO" id="GO:0006508">
    <property type="term" value="P:proteolysis"/>
    <property type="evidence" value="ECO:0007669"/>
    <property type="project" value="UniProtKB-KW"/>
</dbReference>
<evidence type="ECO:0000256" key="1">
    <source>
        <dbReference type="ARBA" id="ARBA00002521"/>
    </source>
</evidence>
<evidence type="ECO:0000256" key="5">
    <source>
        <dbReference type="ARBA" id="ARBA00022801"/>
    </source>
</evidence>
<evidence type="ECO:0000313" key="9">
    <source>
        <dbReference type="EMBL" id="TDT34288.1"/>
    </source>
</evidence>
<dbReference type="PRINTS" id="PR00599">
    <property type="entry name" value="MAPEPTIDASE"/>
</dbReference>
<dbReference type="CDD" id="cd01086">
    <property type="entry name" value="MetAP1"/>
    <property type="match status" value="1"/>
</dbReference>
<name>A0A4V3ENZ7_9ACTN</name>
<dbReference type="RefSeq" id="WP_133754685.1">
    <property type="nucleotide sequence ID" value="NZ_CP171129.1"/>
</dbReference>
<dbReference type="InterPro" id="IPR000994">
    <property type="entry name" value="Pept_M24"/>
</dbReference>
<dbReference type="InterPro" id="IPR002467">
    <property type="entry name" value="Pept_M24A_MAP1"/>
</dbReference>
<evidence type="ECO:0000313" key="10">
    <source>
        <dbReference type="Proteomes" id="UP000295371"/>
    </source>
</evidence>
<dbReference type="InterPro" id="IPR001714">
    <property type="entry name" value="Pept_M24_MAP"/>
</dbReference>
<comment type="subunit">
    <text evidence="6">Monomer.</text>
</comment>
<dbReference type="Pfam" id="PF00557">
    <property type="entry name" value="Peptidase_M24"/>
    <property type="match status" value="1"/>
</dbReference>
<keyword evidence="10" id="KW-1185">Reference proteome</keyword>
<dbReference type="OrthoDB" id="9802055at2"/>
<keyword evidence="4 6" id="KW-0479">Metal-binding</keyword>
<comment type="cofactor">
    <cofactor evidence="6">
        <name>Co(2+)</name>
        <dbReference type="ChEBI" id="CHEBI:48828"/>
    </cofactor>
    <cofactor evidence="6">
        <name>Zn(2+)</name>
        <dbReference type="ChEBI" id="CHEBI:29105"/>
    </cofactor>
    <cofactor evidence="6">
        <name>Mn(2+)</name>
        <dbReference type="ChEBI" id="CHEBI:29035"/>
    </cofactor>
    <cofactor evidence="6">
        <name>Fe(2+)</name>
        <dbReference type="ChEBI" id="CHEBI:29033"/>
    </cofactor>
    <text evidence="6">Binds 2 divalent metal cations per subunit. Has a high-affinity and a low affinity metal-binding site. The true nature of the physiological cofactor is under debate. The enzyme is active with cobalt, zinc, manganese or divalent iron ions. Most likely, methionine aminopeptidases function as mononuclear Fe(2+)-metalloproteases under physiological conditions, and the catalytically relevant metal-binding site has been assigned to the histidine-containing high-affinity site.</text>
</comment>
<feature type="binding site" evidence="6">
    <location>
        <position position="189"/>
    </location>
    <ligand>
        <name>substrate</name>
    </ligand>
</feature>
<dbReference type="NCBIfam" id="TIGR00500">
    <property type="entry name" value="met_pdase_I"/>
    <property type="match status" value="1"/>
</dbReference>
<accession>A0A4V3ENZ7</accession>
<feature type="binding site" evidence="6">
    <location>
        <position position="246"/>
    </location>
    <ligand>
        <name>a divalent metal cation</name>
        <dbReference type="ChEBI" id="CHEBI:60240"/>
        <label>2</label>
        <note>catalytic</note>
    </ligand>
</feature>
<evidence type="ECO:0000256" key="7">
    <source>
        <dbReference type="RuleBase" id="RU003653"/>
    </source>
</evidence>
<dbReference type="SUPFAM" id="SSF55920">
    <property type="entry name" value="Creatinase/aminopeptidase"/>
    <property type="match status" value="1"/>
</dbReference>
<evidence type="ECO:0000256" key="6">
    <source>
        <dbReference type="HAMAP-Rule" id="MF_01974"/>
    </source>
</evidence>
<feature type="binding site" evidence="6">
    <location>
        <position position="117"/>
    </location>
    <ligand>
        <name>a divalent metal cation</name>
        <dbReference type="ChEBI" id="CHEBI:60240"/>
        <label>1</label>
    </ligand>
</feature>
<organism evidence="9 10">
    <name type="scientific">Naumannella halotolerans</name>
    <dbReference type="NCBI Taxonomy" id="993414"/>
    <lineage>
        <taxon>Bacteria</taxon>
        <taxon>Bacillati</taxon>
        <taxon>Actinomycetota</taxon>
        <taxon>Actinomycetes</taxon>
        <taxon>Propionibacteriales</taxon>
        <taxon>Propionibacteriaceae</taxon>
        <taxon>Naumannella</taxon>
    </lineage>
</organism>
<feature type="domain" description="Peptidase M24" evidence="8">
    <location>
        <begin position="17"/>
        <end position="253"/>
    </location>
</feature>
<dbReference type="PANTHER" id="PTHR43330">
    <property type="entry name" value="METHIONINE AMINOPEPTIDASE"/>
    <property type="match status" value="1"/>
</dbReference>
<dbReference type="AlphaFoldDB" id="A0A4V3ENZ7"/>
<gene>
    <name evidence="6" type="primary">map</name>
    <name evidence="9" type="ORF">CLV29_1946</name>
</gene>
<feature type="binding site" evidence="6">
    <location>
        <position position="117"/>
    </location>
    <ligand>
        <name>a divalent metal cation</name>
        <dbReference type="ChEBI" id="CHEBI:60240"/>
        <label>2</label>
        <note>catalytic</note>
    </ligand>
</feature>
<dbReference type="Gene3D" id="3.90.230.10">
    <property type="entry name" value="Creatinase/methionine aminopeptidase superfamily"/>
    <property type="match status" value="1"/>
</dbReference>
<evidence type="ECO:0000256" key="2">
    <source>
        <dbReference type="ARBA" id="ARBA00022438"/>
    </source>
</evidence>
<dbReference type="InterPro" id="IPR036005">
    <property type="entry name" value="Creatinase/aminopeptidase-like"/>
</dbReference>
<dbReference type="Proteomes" id="UP000295371">
    <property type="component" value="Unassembled WGS sequence"/>
</dbReference>
<dbReference type="HAMAP" id="MF_01974">
    <property type="entry name" value="MetAP_1"/>
    <property type="match status" value="1"/>
</dbReference>
<sequence>MFGSRRPELKTPDQLRLMRRAGQVVAQALAATSAEVRAGITTCELDAVAAEVIASAGAEPSFLDYGADINGEGGFPGVICVSVNDEVVHGIPGDRVLQTGDLVSIDCGAIVEGWHGDAARSVFVGEPGDPAAVKLSQVTHDALWSGIGAARLGGRVTDISAAIEEFVTAQGDYGIAEGLVGHGIGSAMHMEPDVPNEGRPGRGPRITEGLALAVEPMLTLGSSQTATLDDEWTMVTVDGSWAAHWEHTITVTEHGLWVLTAEDGGEELLAKHGLPFGPLSD</sequence>
<dbReference type="GO" id="GO:0070006">
    <property type="term" value="F:metalloaminopeptidase activity"/>
    <property type="evidence" value="ECO:0007669"/>
    <property type="project" value="UniProtKB-UniRule"/>
</dbReference>
<dbReference type="GO" id="GO:0004239">
    <property type="term" value="F:initiator methionyl aminopeptidase activity"/>
    <property type="evidence" value="ECO:0007669"/>
    <property type="project" value="UniProtKB-UniRule"/>
</dbReference>
<comment type="catalytic activity">
    <reaction evidence="6 7">
        <text>Release of N-terminal amino acids, preferentially methionine, from peptides and arylamides.</text>
        <dbReference type="EC" id="3.4.11.18"/>
    </reaction>
</comment>
<proteinExistence type="inferred from homology"/>
<dbReference type="EC" id="3.4.11.18" evidence="6 7"/>
<keyword evidence="3 6" id="KW-0645">Protease</keyword>
<feature type="binding site" evidence="6">
    <location>
        <position position="182"/>
    </location>
    <ligand>
        <name>a divalent metal cation</name>
        <dbReference type="ChEBI" id="CHEBI:60240"/>
        <label>2</label>
        <note>catalytic</note>
    </ligand>
</feature>